<evidence type="ECO:0000256" key="9">
    <source>
        <dbReference type="SAM" id="Phobius"/>
    </source>
</evidence>
<comment type="similarity">
    <text evidence="2">Belongs to the TMEM59 family.</text>
</comment>
<organism evidence="10 11">
    <name type="scientific">Caerostris darwini</name>
    <dbReference type="NCBI Taxonomy" id="1538125"/>
    <lineage>
        <taxon>Eukaryota</taxon>
        <taxon>Metazoa</taxon>
        <taxon>Ecdysozoa</taxon>
        <taxon>Arthropoda</taxon>
        <taxon>Chelicerata</taxon>
        <taxon>Arachnida</taxon>
        <taxon>Araneae</taxon>
        <taxon>Araneomorphae</taxon>
        <taxon>Entelegynae</taxon>
        <taxon>Araneoidea</taxon>
        <taxon>Araneidae</taxon>
        <taxon>Caerostris</taxon>
    </lineage>
</organism>
<protein>
    <submittedName>
        <fullName evidence="10">Transmembrane protein 59</fullName>
    </submittedName>
</protein>
<dbReference type="Pfam" id="PF12280">
    <property type="entry name" value="BSMAP"/>
    <property type="match status" value="1"/>
</dbReference>
<evidence type="ECO:0000256" key="6">
    <source>
        <dbReference type="ARBA" id="ARBA00023034"/>
    </source>
</evidence>
<keyword evidence="6" id="KW-0333">Golgi apparatus</keyword>
<evidence type="ECO:0000256" key="1">
    <source>
        <dbReference type="ARBA" id="ARBA00004614"/>
    </source>
</evidence>
<dbReference type="AlphaFoldDB" id="A0AAV4R3W5"/>
<keyword evidence="11" id="KW-1185">Reference proteome</keyword>
<keyword evidence="8" id="KW-0325">Glycoprotein</keyword>
<dbReference type="InterPro" id="IPR022065">
    <property type="entry name" value="Uncharacterised_TMEM59"/>
</dbReference>
<dbReference type="PANTHER" id="PTHR28652:SF2">
    <property type="entry name" value="TRANSMEMBRANE PROTEIN 59-LIKE PROTEIN"/>
    <property type="match status" value="1"/>
</dbReference>
<dbReference type="EMBL" id="BPLQ01005716">
    <property type="protein sequence ID" value="GIY16618.1"/>
    <property type="molecule type" value="Genomic_DNA"/>
</dbReference>
<name>A0AAV4R3W5_9ARAC</name>
<keyword evidence="7 9" id="KW-0472">Membrane</keyword>
<accession>A0AAV4R3W5</accession>
<evidence type="ECO:0000256" key="4">
    <source>
        <dbReference type="ARBA" id="ARBA00022729"/>
    </source>
</evidence>
<evidence type="ECO:0000256" key="5">
    <source>
        <dbReference type="ARBA" id="ARBA00022989"/>
    </source>
</evidence>
<evidence type="ECO:0000256" key="8">
    <source>
        <dbReference type="ARBA" id="ARBA00023180"/>
    </source>
</evidence>
<evidence type="ECO:0000256" key="3">
    <source>
        <dbReference type="ARBA" id="ARBA00022692"/>
    </source>
</evidence>
<evidence type="ECO:0000256" key="7">
    <source>
        <dbReference type="ARBA" id="ARBA00023136"/>
    </source>
</evidence>
<evidence type="ECO:0000313" key="11">
    <source>
        <dbReference type="Proteomes" id="UP001054837"/>
    </source>
</evidence>
<dbReference type="PANTHER" id="PTHR28652">
    <property type="entry name" value="TRANSMEMBRANE PROTEIN 59-LIKE PROTEIN"/>
    <property type="match status" value="1"/>
</dbReference>
<dbReference type="GO" id="GO:0000139">
    <property type="term" value="C:Golgi membrane"/>
    <property type="evidence" value="ECO:0007669"/>
    <property type="project" value="UniProtKB-SubCell"/>
</dbReference>
<evidence type="ECO:0000313" key="10">
    <source>
        <dbReference type="EMBL" id="GIY16618.1"/>
    </source>
</evidence>
<sequence>MGQRDVANCKTESRLDLTSYRDLSVQACLNRKLNNDNGTETLLNEASTCETQCEQNFSVSSLDLKKSCSEGCRLYTVIRLAKDLRDSNKTVKLCESACNEAFTNESFANACSFGCNAYPATKNNEGETQTLHLLTPLMYVRSAYNSMAHHVKQFISTSWTVYVQEDSAKMVILQTSPKVVESIEYSVSRDDGNSLKDYQQGWQEAKLDWMDCISHQSGIPRWLLVVVLFGFIFALLWLCCATAVTAPNHYLSTSKKKDMGYILVCEPNNEIKAPIVPLIEVNEEAPPLPPKVSLI</sequence>
<comment type="subcellular location">
    <subcellularLocation>
        <location evidence="1">Golgi apparatus membrane</location>
        <topology evidence="1">Single-pass type I membrane protein</topology>
    </subcellularLocation>
</comment>
<gene>
    <name evidence="10" type="primary">TMEM59</name>
    <name evidence="10" type="ORF">CDAR_599111</name>
</gene>
<keyword evidence="5 9" id="KW-1133">Transmembrane helix</keyword>
<keyword evidence="4" id="KW-0732">Signal</keyword>
<evidence type="ECO:0000256" key="2">
    <source>
        <dbReference type="ARBA" id="ARBA00009643"/>
    </source>
</evidence>
<proteinExistence type="inferred from homology"/>
<comment type="caution">
    <text evidence="10">The sequence shown here is derived from an EMBL/GenBank/DDBJ whole genome shotgun (WGS) entry which is preliminary data.</text>
</comment>
<reference evidence="10 11" key="1">
    <citation type="submission" date="2021-06" db="EMBL/GenBank/DDBJ databases">
        <title>Caerostris darwini draft genome.</title>
        <authorList>
            <person name="Kono N."/>
            <person name="Arakawa K."/>
        </authorList>
    </citation>
    <scope>NUCLEOTIDE SEQUENCE [LARGE SCALE GENOMIC DNA]</scope>
</reference>
<keyword evidence="3 9" id="KW-0812">Transmembrane</keyword>
<feature type="transmembrane region" description="Helical" evidence="9">
    <location>
        <begin position="222"/>
        <end position="246"/>
    </location>
</feature>
<dbReference type="Proteomes" id="UP001054837">
    <property type="component" value="Unassembled WGS sequence"/>
</dbReference>